<evidence type="ECO:0000256" key="1">
    <source>
        <dbReference type="ARBA" id="ARBA00023172"/>
    </source>
</evidence>
<dbReference type="GO" id="GO:0003677">
    <property type="term" value="F:DNA binding"/>
    <property type="evidence" value="ECO:0007669"/>
    <property type="project" value="InterPro"/>
</dbReference>
<sequence>MEFCEGPCSQRHSASSIRKILKRSCTTAGISKRVTPHTLRNSYATHMLELGVDIRYIQAMLGHRRPETTMIYTHISTHKIQNLPNPLDELVREQLESLPNKEHSNPSNFPLIPGKLWGY</sequence>
<dbReference type="SUPFAM" id="SSF56349">
    <property type="entry name" value="DNA breaking-rejoining enzymes"/>
    <property type="match status" value="1"/>
</dbReference>
<dbReference type="InterPro" id="IPR013762">
    <property type="entry name" value="Integrase-like_cat_sf"/>
</dbReference>
<comment type="caution">
    <text evidence="4">The sequence shown here is derived from an EMBL/GenBank/DDBJ whole genome shotgun (WGS) entry which is preliminary data.</text>
</comment>
<dbReference type="PANTHER" id="PTHR30349">
    <property type="entry name" value="PHAGE INTEGRASE-RELATED"/>
    <property type="match status" value="1"/>
</dbReference>
<dbReference type="GO" id="GO:0015074">
    <property type="term" value="P:DNA integration"/>
    <property type="evidence" value="ECO:0007669"/>
    <property type="project" value="InterPro"/>
</dbReference>
<evidence type="ECO:0000313" key="4">
    <source>
        <dbReference type="EMBL" id="MCA6076168.1"/>
    </source>
</evidence>
<reference evidence="4" key="1">
    <citation type="submission" date="2021-09" db="EMBL/GenBank/DDBJ databases">
        <title>Fulvivirga sp. isolated from coastal sediment.</title>
        <authorList>
            <person name="Yu H."/>
        </authorList>
    </citation>
    <scope>NUCLEOTIDE SEQUENCE</scope>
    <source>
        <strain evidence="4">1062</strain>
    </source>
</reference>
<dbReference type="Gene3D" id="1.10.443.10">
    <property type="entry name" value="Intergrase catalytic core"/>
    <property type="match status" value="1"/>
</dbReference>
<name>A0A9X1HPY7_9BACT</name>
<dbReference type="GO" id="GO:0006310">
    <property type="term" value="P:DNA recombination"/>
    <property type="evidence" value="ECO:0007669"/>
    <property type="project" value="UniProtKB-KW"/>
</dbReference>
<dbReference type="AlphaFoldDB" id="A0A9X1HPY7"/>
<gene>
    <name evidence="3" type="ORF">LDX50_08930</name>
    <name evidence="4" type="ORF">LDX50_14900</name>
    <name evidence="5" type="ORF">LDX50_20620</name>
</gene>
<accession>A0A9X1HPY7</accession>
<proteinExistence type="predicted"/>
<dbReference type="EMBL" id="JAIXNE010000003">
    <property type="protein sequence ID" value="MCA6076168.1"/>
    <property type="molecule type" value="Genomic_DNA"/>
</dbReference>
<protein>
    <submittedName>
        <fullName evidence="4">Tyrosine-type recombinase/integrase</fullName>
    </submittedName>
</protein>
<organism evidence="4 6">
    <name type="scientific">Fulvivirga sedimenti</name>
    <dbReference type="NCBI Taxonomy" id="2879465"/>
    <lineage>
        <taxon>Bacteria</taxon>
        <taxon>Pseudomonadati</taxon>
        <taxon>Bacteroidota</taxon>
        <taxon>Cytophagia</taxon>
        <taxon>Cytophagales</taxon>
        <taxon>Fulvivirgaceae</taxon>
        <taxon>Fulvivirga</taxon>
    </lineage>
</organism>
<dbReference type="InterPro" id="IPR050090">
    <property type="entry name" value="Tyrosine_recombinase_XerCD"/>
</dbReference>
<dbReference type="EMBL" id="JAIXNE010000002">
    <property type="protein sequence ID" value="MCA6074991.1"/>
    <property type="molecule type" value="Genomic_DNA"/>
</dbReference>
<dbReference type="InterPro" id="IPR002104">
    <property type="entry name" value="Integrase_catalytic"/>
</dbReference>
<evidence type="ECO:0000259" key="2">
    <source>
        <dbReference type="PROSITE" id="PS51898"/>
    </source>
</evidence>
<keyword evidence="6" id="KW-1185">Reference proteome</keyword>
<dbReference type="InterPro" id="IPR011010">
    <property type="entry name" value="DNA_brk_join_enz"/>
</dbReference>
<dbReference type="PROSITE" id="PS51898">
    <property type="entry name" value="TYR_RECOMBINASE"/>
    <property type="match status" value="1"/>
</dbReference>
<evidence type="ECO:0000313" key="6">
    <source>
        <dbReference type="Proteomes" id="UP001139409"/>
    </source>
</evidence>
<dbReference type="Pfam" id="PF00589">
    <property type="entry name" value="Phage_integrase"/>
    <property type="match status" value="1"/>
</dbReference>
<evidence type="ECO:0000313" key="5">
    <source>
        <dbReference type="EMBL" id="MCA6077296.1"/>
    </source>
</evidence>
<dbReference type="Proteomes" id="UP001139409">
    <property type="component" value="Unassembled WGS sequence"/>
</dbReference>
<evidence type="ECO:0000313" key="3">
    <source>
        <dbReference type="EMBL" id="MCA6074991.1"/>
    </source>
</evidence>
<dbReference type="PANTHER" id="PTHR30349:SF64">
    <property type="entry name" value="PROPHAGE INTEGRASE INTD-RELATED"/>
    <property type="match status" value="1"/>
</dbReference>
<feature type="domain" description="Tyr recombinase" evidence="2">
    <location>
        <begin position="1"/>
        <end position="85"/>
    </location>
</feature>
<keyword evidence="1" id="KW-0233">DNA recombination</keyword>
<dbReference type="RefSeq" id="WP_225698752.1">
    <property type="nucleotide sequence ID" value="NZ_JAIXNE010000002.1"/>
</dbReference>
<dbReference type="EMBL" id="JAIXNE010000004">
    <property type="protein sequence ID" value="MCA6077296.1"/>
    <property type="molecule type" value="Genomic_DNA"/>
</dbReference>